<keyword evidence="1" id="KW-0378">Hydrolase</keyword>
<evidence type="ECO:0000256" key="2">
    <source>
        <dbReference type="SAM" id="MobiDB-lite"/>
    </source>
</evidence>
<dbReference type="PANTHER" id="PTHR31956:SF8">
    <property type="entry name" value="ACID PHOSPHATASE PHOA (AFU_ORTHOLOGUE AFUA_1G03570)"/>
    <property type="match status" value="1"/>
</dbReference>
<dbReference type="Proteomes" id="UP000214365">
    <property type="component" value="Unassembled WGS sequence"/>
</dbReference>
<dbReference type="InterPro" id="IPR007312">
    <property type="entry name" value="Phosphoesterase"/>
</dbReference>
<dbReference type="Pfam" id="PF04185">
    <property type="entry name" value="Phosphoesterase"/>
    <property type="match status" value="1"/>
</dbReference>
<feature type="region of interest" description="Disordered" evidence="2">
    <location>
        <begin position="420"/>
        <end position="439"/>
    </location>
</feature>
<dbReference type="OrthoDB" id="5135119at2759"/>
<keyword evidence="5" id="KW-1185">Reference proteome</keyword>
<dbReference type="FunFam" id="3.40.720.10:FF:000064">
    <property type="entry name" value="Probable acid phosphatase Pho610"/>
    <property type="match status" value="1"/>
</dbReference>
<accession>A0A225AM47</accession>
<dbReference type="EMBL" id="LFMY01000007">
    <property type="protein sequence ID" value="OKL59394.1"/>
    <property type="molecule type" value="Genomic_DNA"/>
</dbReference>
<feature type="chain" id="PRO_5012804682" evidence="3">
    <location>
        <begin position="17"/>
        <end position="464"/>
    </location>
</feature>
<dbReference type="AlphaFoldDB" id="A0A225AM47"/>
<reference evidence="4 5" key="1">
    <citation type="submission" date="2015-06" db="EMBL/GenBank/DDBJ databases">
        <title>Talaromyces atroroseus IBT 11181 draft genome.</title>
        <authorList>
            <person name="Rasmussen K.B."/>
            <person name="Rasmussen S."/>
            <person name="Petersen B."/>
            <person name="Sicheritz-Ponten T."/>
            <person name="Mortensen U.H."/>
            <person name="Thrane U."/>
        </authorList>
    </citation>
    <scope>NUCLEOTIDE SEQUENCE [LARGE SCALE GENOMIC DNA]</scope>
    <source>
        <strain evidence="4 5">IBT 11181</strain>
    </source>
</reference>
<protein>
    <submittedName>
        <fullName evidence="4">Acid phosphatase</fullName>
    </submittedName>
</protein>
<dbReference type="RefSeq" id="XP_020119515.1">
    <property type="nucleotide sequence ID" value="XM_020267771.1"/>
</dbReference>
<organism evidence="4 5">
    <name type="scientific">Talaromyces atroroseus</name>
    <dbReference type="NCBI Taxonomy" id="1441469"/>
    <lineage>
        <taxon>Eukaryota</taxon>
        <taxon>Fungi</taxon>
        <taxon>Dikarya</taxon>
        <taxon>Ascomycota</taxon>
        <taxon>Pezizomycotina</taxon>
        <taxon>Eurotiomycetes</taxon>
        <taxon>Eurotiomycetidae</taxon>
        <taxon>Eurotiales</taxon>
        <taxon>Trichocomaceae</taxon>
        <taxon>Talaromyces</taxon>
        <taxon>Talaromyces sect. Trachyspermi</taxon>
    </lineage>
</organism>
<feature type="signal peptide" evidence="3">
    <location>
        <begin position="1"/>
        <end position="16"/>
    </location>
</feature>
<dbReference type="STRING" id="1441469.A0A225AM47"/>
<dbReference type="Gene3D" id="3.40.720.10">
    <property type="entry name" value="Alkaline Phosphatase, subunit A"/>
    <property type="match status" value="1"/>
</dbReference>
<dbReference type="GeneID" id="31005204"/>
<dbReference type="PANTHER" id="PTHR31956">
    <property type="entry name" value="NON-SPECIFIC PHOSPHOLIPASE C4-RELATED"/>
    <property type="match status" value="1"/>
</dbReference>
<keyword evidence="3" id="KW-0732">Signal</keyword>
<proteinExistence type="predicted"/>
<dbReference type="GO" id="GO:0016788">
    <property type="term" value="F:hydrolase activity, acting on ester bonds"/>
    <property type="evidence" value="ECO:0007669"/>
    <property type="project" value="InterPro"/>
</dbReference>
<sequence length="464" mass="50424">MQSTLLLLTAAGAAVAQLATTSEPSLSQIEQAAATVVPSSPVSDVEGLAFKRFYQVWMENVDYDTSADDPNQQWMASQGILLTNYWAVAHPSEPNYASAAAGDQFAMDNDDWHQIPANISTVADLLDTKGISWGEYQQDIPYAGFQGYNYSNQETHANDYVRKHNPLILYDNVASNDSRSTRIKNFTDLYNDINADTLPQWAFITPNMTNDAHDTNVTFGSTFERAFIQNLTTYPDFWNETLILLTWDESGNYSVHNRVYSILLGGVIPDNLIGTTDDTFYTHYSSLATVEANWGLPSLGRWDCGANIFQIVANKTGYTNYDVDTTNLWLNSTFIGPLSTNTYSNYSSNWAVPATGNETCSAGYGILDTVKSTWGGLTPTYNYTSPFPFDTASKKDVGVSFSRNGTTWISGVNNTVLTTTTTSNSTSTTASSSSTPSSGASSLVIAPGIVTLAVSALLAFAAAL</sequence>
<comment type="caution">
    <text evidence="4">The sequence shown here is derived from an EMBL/GenBank/DDBJ whole genome shotgun (WGS) entry which is preliminary data.</text>
</comment>
<evidence type="ECO:0000313" key="4">
    <source>
        <dbReference type="EMBL" id="OKL59394.1"/>
    </source>
</evidence>
<dbReference type="InterPro" id="IPR017850">
    <property type="entry name" value="Alkaline_phosphatase_core_sf"/>
</dbReference>
<evidence type="ECO:0000313" key="5">
    <source>
        <dbReference type="Proteomes" id="UP000214365"/>
    </source>
</evidence>
<evidence type="ECO:0000256" key="1">
    <source>
        <dbReference type="ARBA" id="ARBA00022801"/>
    </source>
</evidence>
<evidence type="ECO:0000256" key="3">
    <source>
        <dbReference type="SAM" id="SignalP"/>
    </source>
</evidence>
<name>A0A225AM47_TALAT</name>
<gene>
    <name evidence="4" type="ORF">UA08_05448</name>
</gene>
<dbReference type="GO" id="GO:0009395">
    <property type="term" value="P:phospholipid catabolic process"/>
    <property type="evidence" value="ECO:0007669"/>
    <property type="project" value="TreeGrafter"/>
</dbReference>